<dbReference type="AlphaFoldDB" id="A0A652YHI5"/>
<evidence type="ECO:0000256" key="1">
    <source>
        <dbReference type="ARBA" id="ARBA00006484"/>
    </source>
</evidence>
<sequence length="269" mass="27938">MGHVSEGVDDWFEGKVAIVTGASRGIGRAVVGKLAVRGASVVLNGRDQVVLDLAVKEIENAGGSAIGVQGDFADPEFPEKLIGACQSEFGRIDFVVNNAATSAHSGRVLDCGREAFSKTILSNTWPAVAIIQAAVAGGLPEGSSIVNISSAGAQRVHETAGVYTAGKSALESLTFTLSRELGPRGVTVNAIEPGIIKTDLAGAIWKGEREAAESRLIPMQRLGDPSDIANAVLYLLGPDARWVNGSVLRIDGGRFHVGGESAHKIGVFQ</sequence>
<proteinExistence type="inferred from homology"/>
<dbReference type="Pfam" id="PF13561">
    <property type="entry name" value="adh_short_C2"/>
    <property type="match status" value="1"/>
</dbReference>
<name>A0A652YHI5_NOCGL</name>
<organism evidence="3">
    <name type="scientific">Nocardia globerula</name>
    <dbReference type="NCBI Taxonomy" id="1818"/>
    <lineage>
        <taxon>Bacteria</taxon>
        <taxon>Bacillati</taxon>
        <taxon>Actinomycetota</taxon>
        <taxon>Actinomycetes</taxon>
        <taxon>Mycobacteriales</taxon>
        <taxon>Nocardiaceae</taxon>
        <taxon>Nocardia</taxon>
    </lineage>
</organism>
<comment type="caution">
    <text evidence="3">The sequence shown here is derived from an EMBL/GenBank/DDBJ whole genome shotgun (WGS) entry which is preliminary data.</text>
</comment>
<dbReference type="InterPro" id="IPR020904">
    <property type="entry name" value="Sc_DH/Rdtase_CS"/>
</dbReference>
<dbReference type="SUPFAM" id="SSF51735">
    <property type="entry name" value="NAD(P)-binding Rossmann-fold domains"/>
    <property type="match status" value="1"/>
</dbReference>
<protein>
    <submittedName>
        <fullName evidence="3">3-oxoacyl-[acyl-carrier protein] reductase</fullName>
    </submittedName>
</protein>
<dbReference type="CDD" id="cd05233">
    <property type="entry name" value="SDR_c"/>
    <property type="match status" value="1"/>
</dbReference>
<dbReference type="NCBIfam" id="NF005559">
    <property type="entry name" value="PRK07231.1"/>
    <property type="match status" value="1"/>
</dbReference>
<dbReference type="InterPro" id="IPR002347">
    <property type="entry name" value="SDR_fam"/>
</dbReference>
<dbReference type="PROSITE" id="PS00061">
    <property type="entry name" value="ADH_SHORT"/>
    <property type="match status" value="1"/>
</dbReference>
<evidence type="ECO:0000313" key="3">
    <source>
        <dbReference type="EMBL" id="TYQ00705.1"/>
    </source>
</evidence>
<dbReference type="Gene3D" id="3.40.50.720">
    <property type="entry name" value="NAD(P)-binding Rossmann-like Domain"/>
    <property type="match status" value="1"/>
</dbReference>
<dbReference type="InterPro" id="IPR036291">
    <property type="entry name" value="NAD(P)-bd_dom_sf"/>
</dbReference>
<dbReference type="PRINTS" id="PR00081">
    <property type="entry name" value="GDHRDH"/>
</dbReference>
<dbReference type="GO" id="GO:0016491">
    <property type="term" value="F:oxidoreductase activity"/>
    <property type="evidence" value="ECO:0007669"/>
    <property type="project" value="UniProtKB-KW"/>
</dbReference>
<accession>A0A652YHI5</accession>
<dbReference type="PRINTS" id="PR00080">
    <property type="entry name" value="SDRFAMILY"/>
</dbReference>
<dbReference type="PANTHER" id="PTHR43943:SF2">
    <property type="entry name" value="DEHYDROGENASE_REDUCTASE 4"/>
    <property type="match status" value="1"/>
</dbReference>
<gene>
    <name evidence="3" type="ORF">FNL38_11371</name>
</gene>
<evidence type="ECO:0000256" key="2">
    <source>
        <dbReference type="ARBA" id="ARBA00023002"/>
    </source>
</evidence>
<dbReference type="FunFam" id="3.40.50.720:FF:000084">
    <property type="entry name" value="Short-chain dehydrogenase reductase"/>
    <property type="match status" value="1"/>
</dbReference>
<keyword evidence="2" id="KW-0560">Oxidoreductase</keyword>
<dbReference type="EMBL" id="VNIQ01000013">
    <property type="protein sequence ID" value="TYQ00705.1"/>
    <property type="molecule type" value="Genomic_DNA"/>
</dbReference>
<comment type="similarity">
    <text evidence="1">Belongs to the short-chain dehydrogenases/reductases (SDR) family.</text>
</comment>
<reference evidence="3" key="1">
    <citation type="submission" date="2019-07" db="EMBL/GenBank/DDBJ databases">
        <title>Genomic Encyclopedia of Type Strains, Phase IV (KMG-IV): sequencing the most valuable type-strain genomes for metagenomic binning, comparative biology and taxonomic classification.</title>
        <authorList>
            <person name="Goeker M."/>
        </authorList>
    </citation>
    <scope>NUCLEOTIDE SEQUENCE</scope>
    <source>
        <strain evidence="3">DSM 44596</strain>
    </source>
</reference>
<dbReference type="PANTHER" id="PTHR43943">
    <property type="entry name" value="DEHYDROGENASE/REDUCTASE (SDR FAMILY) MEMBER 4"/>
    <property type="match status" value="1"/>
</dbReference>